<dbReference type="InterPro" id="IPR016040">
    <property type="entry name" value="NAD(P)-bd_dom"/>
</dbReference>
<dbReference type="Gene3D" id="3.40.50.720">
    <property type="entry name" value="NAD(P)-binding Rossmann-like Domain"/>
    <property type="match status" value="1"/>
</dbReference>
<keyword evidence="3" id="KW-1185">Reference proteome</keyword>
<feature type="domain" description="NAD(P)-binding" evidence="1">
    <location>
        <begin position="4"/>
        <end position="292"/>
    </location>
</feature>
<dbReference type="EMBL" id="OBDY01000006">
    <property type="protein sequence ID" value="SNY42419.1"/>
    <property type="molecule type" value="Genomic_DNA"/>
</dbReference>
<dbReference type="Proteomes" id="UP000219612">
    <property type="component" value="Unassembled WGS sequence"/>
</dbReference>
<dbReference type="SUPFAM" id="SSF51735">
    <property type="entry name" value="NAD(P)-binding Rossmann-fold domains"/>
    <property type="match status" value="1"/>
</dbReference>
<protein>
    <submittedName>
        <fullName evidence="2">dTDP-glucose 4,6-dehydratase</fullName>
    </submittedName>
</protein>
<dbReference type="RefSeq" id="WP_179855222.1">
    <property type="nucleotide sequence ID" value="NZ_OBDY01000006.1"/>
</dbReference>
<dbReference type="PANTHER" id="PTHR43000">
    <property type="entry name" value="DTDP-D-GLUCOSE 4,6-DEHYDRATASE-RELATED"/>
    <property type="match status" value="1"/>
</dbReference>
<name>A0A285I391_9ACTN</name>
<organism evidence="2 3">
    <name type="scientific">Paractinoplanes atraurantiacus</name>
    <dbReference type="NCBI Taxonomy" id="1036182"/>
    <lineage>
        <taxon>Bacteria</taxon>
        <taxon>Bacillati</taxon>
        <taxon>Actinomycetota</taxon>
        <taxon>Actinomycetes</taxon>
        <taxon>Micromonosporales</taxon>
        <taxon>Micromonosporaceae</taxon>
        <taxon>Paractinoplanes</taxon>
    </lineage>
</organism>
<evidence type="ECO:0000259" key="1">
    <source>
        <dbReference type="Pfam" id="PF16363"/>
    </source>
</evidence>
<dbReference type="InterPro" id="IPR036291">
    <property type="entry name" value="NAD(P)-bd_dom_sf"/>
</dbReference>
<reference evidence="2 3" key="1">
    <citation type="submission" date="2017-09" db="EMBL/GenBank/DDBJ databases">
        <authorList>
            <person name="Ehlers B."/>
            <person name="Leendertz F.H."/>
        </authorList>
    </citation>
    <scope>NUCLEOTIDE SEQUENCE [LARGE SCALE GENOMIC DNA]</scope>
    <source>
        <strain evidence="2 3">CGMCC 4.6857</strain>
    </source>
</reference>
<dbReference type="Pfam" id="PF16363">
    <property type="entry name" value="GDP_Man_Dehyd"/>
    <property type="match status" value="1"/>
</dbReference>
<evidence type="ECO:0000313" key="3">
    <source>
        <dbReference type="Proteomes" id="UP000219612"/>
    </source>
</evidence>
<proteinExistence type="predicted"/>
<dbReference type="AlphaFoldDB" id="A0A285I391"/>
<gene>
    <name evidence="2" type="ORF">SAMN05421748_106288</name>
</gene>
<accession>A0A285I391</accession>
<dbReference type="Gene3D" id="3.90.25.10">
    <property type="entry name" value="UDP-galactose 4-epimerase, domain 1"/>
    <property type="match status" value="1"/>
</dbReference>
<evidence type="ECO:0000313" key="2">
    <source>
        <dbReference type="EMBL" id="SNY42419.1"/>
    </source>
</evidence>
<sequence length="308" mass="32837">MNVLVTGGAGFVGSHFVRAVIGDRLPGLEGASVTVLDKLLYAGSAFANLNEVAHAKRLDFHPGDAADAALVVPALRGCDTVVNCAFSPGPEHVLSTAVLLEAAHRHGVARFVHMSADSVYGSVTDDVVAEDTPLSPTTPEAAYIAGADLLATAFHRTHGLPVVIVRAATTYGSHQRPSETLPRAVTALLDGRTAPICPDRTRDWLHVDDLCHAMALATTSGTPGETYHVGGSVELTERALLEMILAELGAGGDRVTTEPPASDLRYALDDDKIREQLDWHPRVEFTTGLAETIGWYRDNPGWWRPQIG</sequence>